<evidence type="ECO:0000256" key="1">
    <source>
        <dbReference type="ARBA" id="ARBA00004167"/>
    </source>
</evidence>
<keyword evidence="4" id="KW-1133">Transmembrane helix</keyword>
<evidence type="ECO:0000256" key="3">
    <source>
        <dbReference type="ARBA" id="ARBA00022729"/>
    </source>
</evidence>
<dbReference type="PANTHER" id="PTHR21419">
    <property type="match status" value="1"/>
</dbReference>
<dbReference type="Gene3D" id="2.130.10.130">
    <property type="entry name" value="Integrin alpha, N-terminal"/>
    <property type="match status" value="1"/>
</dbReference>
<keyword evidence="3 6" id="KW-0732">Signal</keyword>
<dbReference type="InterPro" id="IPR013517">
    <property type="entry name" value="FG-GAP"/>
</dbReference>
<organism evidence="7 8">
    <name type="scientific">Eiseniibacteriota bacterium</name>
    <dbReference type="NCBI Taxonomy" id="2212470"/>
    <lineage>
        <taxon>Bacteria</taxon>
        <taxon>Candidatus Eiseniibacteriota</taxon>
    </lineage>
</organism>
<comment type="subcellular location">
    <subcellularLocation>
        <location evidence="1">Membrane</location>
        <topology evidence="1">Single-pass membrane protein</topology>
    </subcellularLocation>
</comment>
<dbReference type="EMBL" id="VGIY01000340">
    <property type="protein sequence ID" value="MBM3318382.1"/>
    <property type="molecule type" value="Genomic_DNA"/>
</dbReference>
<evidence type="ECO:0000256" key="4">
    <source>
        <dbReference type="ARBA" id="ARBA00022989"/>
    </source>
</evidence>
<keyword evidence="5" id="KW-0472">Membrane</keyword>
<evidence type="ECO:0000313" key="7">
    <source>
        <dbReference type="EMBL" id="MBM3318382.1"/>
    </source>
</evidence>
<accession>A0A937XCC7</accession>
<protein>
    <submittedName>
        <fullName evidence="7">VCBS repeat-containing protein</fullName>
    </submittedName>
</protein>
<dbReference type="Pfam" id="PF13517">
    <property type="entry name" value="FG-GAP_3"/>
    <property type="match status" value="2"/>
</dbReference>
<dbReference type="PANTHER" id="PTHR21419:SF23">
    <property type="entry name" value="PROTEIN DEFECTIVE IN EXINE FORMATION 1"/>
    <property type="match status" value="1"/>
</dbReference>
<name>A0A937XCC7_UNCEI</name>
<sequence length="653" mass="67393">MKRIPLLLLMGGAAFGLAAPPRAAGAPQAASIPRELPGRISIVVDAGRAVSPEEVRAPARLLDSQGRIVIVDQVQGFIVGRFGLPPGLIPGEASGGVALEGALVEGPPIPDVPLTTLSPLPGFPFVTQDPCAGGPGLADFDDDGVLEILVATTGGALFCLTPRGDILPGWPQRVDSAFYAAPSAGDVDGDGTPDIVIGDLAGRVHAWDASGRPLPGFPVTLHYEGFPTGSIFGAAALEDLNGDGSREICVGTSTGLVCVLDGRGRVWPGWPKVLPPNTDPPNPAGICASPALADLDGDRLPEIVVATNAGTVHAWSGAGRALPGWPVELPFGARAGYGGVAVGDATGDGAPEIVLATERGLEGPATIVVLDARGSLLPGWPFPLGETCNAAVALGDLTGDGAAEIVAATIGGDAILYALDGRGAQPLPGWPLRMRERTVNASPLLVDLDGNGSVDILVASLSTGVETRAWLSAFDAAGDPLHGFPVFIPGDEIVRATPAVTDIDGDGGLELLAATELRRGLHLWSLGALCDPELLPWAMLAGGPARTGALMAERLRRAPPSRGPIDFTRSAGRDAALSIMAFDLPRTTLVGLAIFDIKSRPVRTLLDQRLPAGRYEIHWDGRDDGGRDRASGIYFYQLSLDGRATTRQLLLLK</sequence>
<dbReference type="GO" id="GO:0016020">
    <property type="term" value="C:membrane"/>
    <property type="evidence" value="ECO:0007669"/>
    <property type="project" value="UniProtKB-SubCell"/>
</dbReference>
<dbReference type="InterPro" id="IPR028994">
    <property type="entry name" value="Integrin_alpha_N"/>
</dbReference>
<feature type="signal peptide" evidence="6">
    <location>
        <begin position="1"/>
        <end position="18"/>
    </location>
</feature>
<keyword evidence="2" id="KW-0812">Transmembrane</keyword>
<gene>
    <name evidence="7" type="ORF">FJY75_11080</name>
</gene>
<dbReference type="AlphaFoldDB" id="A0A937XCC7"/>
<comment type="caution">
    <text evidence="7">The sequence shown here is derived from an EMBL/GenBank/DDBJ whole genome shotgun (WGS) entry which is preliminary data.</text>
</comment>
<evidence type="ECO:0000256" key="2">
    <source>
        <dbReference type="ARBA" id="ARBA00022692"/>
    </source>
</evidence>
<dbReference type="InterPro" id="IPR045232">
    <property type="entry name" value="FAM234"/>
</dbReference>
<reference evidence="7" key="1">
    <citation type="submission" date="2019-03" db="EMBL/GenBank/DDBJ databases">
        <title>Lake Tanganyika Metagenome-Assembled Genomes (MAGs).</title>
        <authorList>
            <person name="Tran P."/>
        </authorList>
    </citation>
    <scope>NUCLEOTIDE SEQUENCE</scope>
    <source>
        <strain evidence="7">M_DeepCast_400m_m2_100</strain>
    </source>
</reference>
<evidence type="ECO:0000256" key="6">
    <source>
        <dbReference type="SAM" id="SignalP"/>
    </source>
</evidence>
<evidence type="ECO:0000256" key="5">
    <source>
        <dbReference type="ARBA" id="ARBA00023136"/>
    </source>
</evidence>
<dbReference type="Gene3D" id="2.60.40.4070">
    <property type="match status" value="1"/>
</dbReference>
<dbReference type="SUPFAM" id="SSF69318">
    <property type="entry name" value="Integrin alpha N-terminal domain"/>
    <property type="match status" value="1"/>
</dbReference>
<feature type="chain" id="PRO_5038003094" evidence="6">
    <location>
        <begin position="19"/>
        <end position="653"/>
    </location>
</feature>
<evidence type="ECO:0000313" key="8">
    <source>
        <dbReference type="Proteomes" id="UP000748308"/>
    </source>
</evidence>
<dbReference type="Proteomes" id="UP000748308">
    <property type="component" value="Unassembled WGS sequence"/>
</dbReference>
<proteinExistence type="predicted"/>